<dbReference type="PROSITE" id="PS51787">
    <property type="entry name" value="LON_N"/>
    <property type="match status" value="1"/>
</dbReference>
<dbReference type="PANTHER" id="PTHR10046">
    <property type="entry name" value="ATP DEPENDENT LON PROTEASE FAMILY MEMBER"/>
    <property type="match status" value="1"/>
</dbReference>
<evidence type="ECO:0000256" key="7">
    <source>
        <dbReference type="PIRNR" id="PIRNR001174"/>
    </source>
</evidence>
<dbReference type="RefSeq" id="WP_010925320.1">
    <property type="nucleotide sequence ID" value="NC_002771.1"/>
</dbReference>
<gene>
    <name evidence="13" type="ordered locus">MYPU_5190</name>
</gene>
<dbReference type="HOGENOM" id="CLU_004109_4_3_14"/>
<feature type="domain" description="Lon N-terminal" evidence="12">
    <location>
        <begin position="3"/>
        <end position="233"/>
    </location>
</feature>
<dbReference type="PROSITE" id="PS51786">
    <property type="entry name" value="LON_PROTEOLYTIC"/>
    <property type="match status" value="1"/>
</dbReference>
<dbReference type="Gene3D" id="2.30.130.40">
    <property type="entry name" value="LON domain-like"/>
    <property type="match status" value="1"/>
</dbReference>
<organism evidence="14">
    <name type="scientific">Mycoplasmopsis pulmonis (strain UAB CTIP)</name>
    <name type="common">Mycoplasma pulmonis</name>
    <dbReference type="NCBI Taxonomy" id="272635"/>
    <lineage>
        <taxon>Bacteria</taxon>
        <taxon>Bacillati</taxon>
        <taxon>Mycoplasmatota</taxon>
        <taxon>Mycoplasmoidales</taxon>
        <taxon>Metamycoplasmataceae</taxon>
        <taxon>Mycoplasmopsis</taxon>
    </lineage>
</organism>
<dbReference type="SMART" id="SM00464">
    <property type="entry name" value="LON"/>
    <property type="match status" value="1"/>
</dbReference>
<dbReference type="GO" id="GO:0004252">
    <property type="term" value="F:serine-type endopeptidase activity"/>
    <property type="evidence" value="ECO:0007669"/>
    <property type="project" value="UniProtKB-UniRule"/>
</dbReference>
<dbReference type="InterPro" id="IPR020568">
    <property type="entry name" value="Ribosomal_Su5_D2-typ_SF"/>
</dbReference>
<dbReference type="InterPro" id="IPR008269">
    <property type="entry name" value="Lon_proteolytic"/>
</dbReference>
<dbReference type="SUPFAM" id="SSF88697">
    <property type="entry name" value="PUA domain-like"/>
    <property type="match status" value="1"/>
</dbReference>
<dbReference type="InterPro" id="IPR027065">
    <property type="entry name" value="Lon_Prtase"/>
</dbReference>
<dbReference type="Pfam" id="PF05362">
    <property type="entry name" value="Lon_C"/>
    <property type="match status" value="1"/>
</dbReference>
<keyword evidence="14" id="KW-1185">Reference proteome</keyword>
<dbReference type="Proteomes" id="UP000000528">
    <property type="component" value="Chromosome"/>
</dbReference>
<feature type="binding site" evidence="9">
    <location>
        <begin position="421"/>
        <end position="428"/>
    </location>
    <ligand>
        <name>ATP</name>
        <dbReference type="ChEBI" id="CHEBI:30616"/>
    </ligand>
</feature>
<dbReference type="KEGG" id="mpu:MYPU_5190"/>
<evidence type="ECO:0000256" key="6">
    <source>
        <dbReference type="ARBA" id="ARBA00023016"/>
    </source>
</evidence>
<dbReference type="EC" id="3.4.21.53" evidence="7"/>
<evidence type="ECO:0000259" key="12">
    <source>
        <dbReference type="PROSITE" id="PS51787"/>
    </source>
</evidence>
<keyword evidence="5 7" id="KW-0067">ATP-binding</keyword>
<dbReference type="InterPro" id="IPR015947">
    <property type="entry name" value="PUA-like_sf"/>
</dbReference>
<keyword evidence="3 7" id="KW-0378">Hydrolase</keyword>
<keyword evidence="4 7" id="KW-0720">Serine protease</keyword>
<feature type="active site" evidence="8 10">
    <location>
        <position position="747"/>
    </location>
</feature>
<evidence type="ECO:0000313" key="14">
    <source>
        <dbReference type="Proteomes" id="UP000000528"/>
    </source>
</evidence>
<evidence type="ECO:0000259" key="11">
    <source>
        <dbReference type="PROSITE" id="PS51786"/>
    </source>
</evidence>
<dbReference type="GO" id="GO:0005524">
    <property type="term" value="F:ATP binding"/>
    <property type="evidence" value="ECO:0007669"/>
    <property type="project" value="UniProtKB-KW"/>
</dbReference>
<protein>
    <recommendedName>
        <fullName evidence="7">Lon protease</fullName>
        <ecNumber evidence="7">3.4.21.53</ecNumber>
    </recommendedName>
</protein>
<feature type="domain" description="Lon proteolytic" evidence="11">
    <location>
        <begin position="660"/>
        <end position="841"/>
    </location>
</feature>
<dbReference type="BioCyc" id="MPUL272635:G1GT6-525-MONOMER"/>
<dbReference type="Gene3D" id="3.30.230.10">
    <property type="match status" value="1"/>
</dbReference>
<dbReference type="AlphaFoldDB" id="Q98Q49"/>
<keyword evidence="6 13" id="KW-0346">Stress response</keyword>
<dbReference type="NCBIfam" id="TIGR00763">
    <property type="entry name" value="lon"/>
    <property type="match status" value="1"/>
</dbReference>
<dbReference type="InterPro" id="IPR046336">
    <property type="entry name" value="Lon_prtase_N_sf"/>
</dbReference>
<dbReference type="eggNOG" id="COG0466">
    <property type="taxonomic scope" value="Bacteria"/>
</dbReference>
<dbReference type="CDD" id="cd19500">
    <property type="entry name" value="RecA-like_Lon"/>
    <property type="match status" value="1"/>
</dbReference>
<dbReference type="PIRSF" id="PIRSF001174">
    <property type="entry name" value="Lon_proteas"/>
    <property type="match status" value="1"/>
</dbReference>
<dbReference type="Pfam" id="PF00004">
    <property type="entry name" value="AAA"/>
    <property type="match status" value="1"/>
</dbReference>
<dbReference type="InterPro" id="IPR003593">
    <property type="entry name" value="AAA+_ATPase"/>
</dbReference>
<reference evidence="13 14" key="1">
    <citation type="journal article" date="2001" name="Nucleic Acids Res.">
        <title>The complete genome sequence of the murine respiratory pathogen Mycoplasma pulmonis.</title>
        <authorList>
            <person name="Chambaud I."/>
            <person name="Heilig R."/>
            <person name="Ferris S."/>
            <person name="Barbe V."/>
            <person name="Samson D."/>
            <person name="Galisson F."/>
            <person name="Moszer I."/>
            <person name="Dybvig K."/>
            <person name="Wroblewski H."/>
            <person name="Viari A."/>
            <person name="Rocha E.P.C."/>
            <person name="Blanchard A."/>
        </authorList>
    </citation>
    <scope>NUCLEOTIDE SEQUENCE [LARGE SCALE GENOMIC DNA]</scope>
    <source>
        <strain evidence="13 14">UAB CTIP</strain>
    </source>
</reference>
<comment type="catalytic activity">
    <reaction evidence="7 10">
        <text>Hydrolysis of proteins in presence of ATP.</text>
        <dbReference type="EC" id="3.4.21.53"/>
    </reaction>
</comment>
<evidence type="ECO:0000256" key="2">
    <source>
        <dbReference type="ARBA" id="ARBA00022741"/>
    </source>
</evidence>
<dbReference type="GO" id="GO:0030163">
    <property type="term" value="P:protein catabolic process"/>
    <property type="evidence" value="ECO:0007669"/>
    <property type="project" value="InterPro"/>
</dbReference>
<evidence type="ECO:0000256" key="4">
    <source>
        <dbReference type="ARBA" id="ARBA00022825"/>
    </source>
</evidence>
<name>Q98Q49_MYCPU</name>
<dbReference type="InterPro" id="IPR027417">
    <property type="entry name" value="P-loop_NTPase"/>
</dbReference>
<dbReference type="Pfam" id="PF02190">
    <property type="entry name" value="LON_substr_bdg"/>
    <property type="match status" value="1"/>
</dbReference>
<dbReference type="STRING" id="272635.gene:17577121"/>
<dbReference type="Gene3D" id="1.20.58.1480">
    <property type="match status" value="1"/>
</dbReference>
<proteinExistence type="inferred from homology"/>
<evidence type="ECO:0000256" key="9">
    <source>
        <dbReference type="PIRSR" id="PIRSR001174-2"/>
    </source>
</evidence>
<dbReference type="GO" id="GO:0006508">
    <property type="term" value="P:proteolysis"/>
    <property type="evidence" value="ECO:0007669"/>
    <property type="project" value="UniProtKB-KW"/>
</dbReference>
<evidence type="ECO:0000256" key="1">
    <source>
        <dbReference type="ARBA" id="ARBA00022670"/>
    </source>
</evidence>
<feature type="active site" evidence="8 10">
    <location>
        <position position="790"/>
    </location>
</feature>
<keyword evidence="1 7" id="KW-0645">Protease</keyword>
<dbReference type="InterPro" id="IPR014721">
    <property type="entry name" value="Ribsml_uS5_D2-typ_fold_subgr"/>
</dbReference>
<evidence type="ECO:0000256" key="8">
    <source>
        <dbReference type="PIRSR" id="PIRSR001174-1"/>
    </source>
</evidence>
<keyword evidence="2 7" id="KW-0547">Nucleotide-binding</keyword>
<dbReference type="GO" id="GO:0016887">
    <property type="term" value="F:ATP hydrolysis activity"/>
    <property type="evidence" value="ECO:0007669"/>
    <property type="project" value="InterPro"/>
</dbReference>
<dbReference type="PIR" id="G90576">
    <property type="entry name" value="G90576"/>
</dbReference>
<dbReference type="GO" id="GO:0004176">
    <property type="term" value="F:ATP-dependent peptidase activity"/>
    <property type="evidence" value="ECO:0007669"/>
    <property type="project" value="UniProtKB-UniRule"/>
</dbReference>
<dbReference type="EMBL" id="AL445564">
    <property type="protein sequence ID" value="CAC13692.1"/>
    <property type="molecule type" value="Genomic_DNA"/>
</dbReference>
<dbReference type="InterPro" id="IPR054594">
    <property type="entry name" value="Lon_lid"/>
</dbReference>
<dbReference type="Pfam" id="PF22667">
    <property type="entry name" value="Lon_lid"/>
    <property type="match status" value="1"/>
</dbReference>
<dbReference type="Gene3D" id="1.20.5.5270">
    <property type="match status" value="1"/>
</dbReference>
<dbReference type="PRINTS" id="PR00830">
    <property type="entry name" value="ENDOLAPTASE"/>
</dbReference>
<dbReference type="InterPro" id="IPR003959">
    <property type="entry name" value="ATPase_AAA_core"/>
</dbReference>
<dbReference type="MEROPS" id="S16.001"/>
<dbReference type="SUPFAM" id="SSF52540">
    <property type="entry name" value="P-loop containing nucleoside triphosphate hydrolases"/>
    <property type="match status" value="1"/>
</dbReference>
<comment type="subcellular location">
    <subcellularLocation>
        <location evidence="7">Cytoplasm</location>
    </subcellularLocation>
</comment>
<dbReference type="Gene3D" id="1.10.8.60">
    <property type="match status" value="1"/>
</dbReference>
<dbReference type="GO" id="GO:0005737">
    <property type="term" value="C:cytoplasm"/>
    <property type="evidence" value="ECO:0007669"/>
    <property type="project" value="UniProtKB-SubCell"/>
</dbReference>
<comment type="similarity">
    <text evidence="7 10">Belongs to the peptidase S16 family.</text>
</comment>
<comment type="subunit">
    <text evidence="7">Homohexamer. Organized in a ring with a central cavity.</text>
</comment>
<dbReference type="Gene3D" id="3.40.50.300">
    <property type="entry name" value="P-loop containing nucleotide triphosphate hydrolases"/>
    <property type="match status" value="1"/>
</dbReference>
<dbReference type="InterPro" id="IPR003111">
    <property type="entry name" value="Lon_prtase_N"/>
</dbReference>
<accession>Q98Q49</accession>
<evidence type="ECO:0000256" key="10">
    <source>
        <dbReference type="PROSITE-ProRule" id="PRU01122"/>
    </source>
</evidence>
<evidence type="ECO:0000256" key="3">
    <source>
        <dbReference type="ARBA" id="ARBA00022801"/>
    </source>
</evidence>
<dbReference type="SUPFAM" id="SSF54211">
    <property type="entry name" value="Ribosomal protein S5 domain 2-like"/>
    <property type="match status" value="1"/>
</dbReference>
<dbReference type="SMART" id="SM00382">
    <property type="entry name" value="AAA"/>
    <property type="match status" value="1"/>
</dbReference>
<evidence type="ECO:0000313" key="13">
    <source>
        <dbReference type="EMBL" id="CAC13692.1"/>
    </source>
</evidence>
<sequence>MLKPFFAVRGQVLLPFIEITLDVGRESSKIALELSTKNYKNEIVVVSQENPKQELIESEKDLKEFGLLCKIVAQNPSKGNIKVTLLPFKRVKVNKITISETNLSHKVMVDYSPFELVAPDPTKGKILYNKMVDIIFKNSMPLDSESKRNISSLSIKYNSIAKELDKLKIESDQEFLERFYSEDLNNDLIFPKALLNKIVNELSWPLELKYEYFIQMDWINQAEFIIEFLKSKKEDQDLENAIDEKMKKNLSKQQKEFILREKMKAIRSELGESNDDEEEYKTKIKDKNNKKIYPKSVRKLIANEESKLKNMMSSSPDANITRNYIDTLMKLPWRKTSIDFLDIKVAKKILDENHYGLKEVKERIIEFLAVLINNKNKNPDLKKSIIKLDKDHEINLNVFKESDKKFDKQITHNVPILALVGPPGTGKTSLAMAIAESINKEFVKISLGGVKDEAEIRGHRRTYVGAMPGKIIQGIKKAGVSNPLILLDEIDKMASDYKGDPASAMLEVLDPEQNKHFQDHYLEHEYDLSKVMFLATANYYEDIPAPLLDRVEIINLSSYTSLEKKAIAKNHLIKAVLRDSSLDEKYFQISDEVLDFIIKHYTLEAGVRGLKRVLDKMARKIVVKLLEGKIKEDEEVKIDEKKVVELLGVIKYDDESNDKEDQIGSVNGLAYTSYGGSTLQIEVNIYPGKHSIELTGSLKDVMKESAITALSFVRSNAEKIGIKDFDWENNSIHIHVPDGATPKDGPSAGVTFTTAIISALTKKKVSPLVGMTGEITLRGKVLPIGGLKEKSIAANKFGIKTVFIPYENKKNLVDVPDEVKEKIDYISVKEYWEIYNHLFLKK</sequence>
<dbReference type="InterPro" id="IPR004815">
    <property type="entry name" value="Lon_bac/euk-typ"/>
</dbReference>
<keyword evidence="7" id="KW-0963">Cytoplasm</keyword>
<evidence type="ECO:0000256" key="5">
    <source>
        <dbReference type="ARBA" id="ARBA00022840"/>
    </source>
</evidence>